<feature type="domain" description="Mce/MlaD" evidence="2">
    <location>
        <begin position="37"/>
        <end position="115"/>
    </location>
</feature>
<dbReference type="EMBL" id="JBBEGM010000003">
    <property type="protein sequence ID" value="MEJ2861561.1"/>
    <property type="molecule type" value="Genomic_DNA"/>
</dbReference>
<gene>
    <name evidence="3" type="ORF">WCD58_10360</name>
</gene>
<evidence type="ECO:0000313" key="3">
    <source>
        <dbReference type="EMBL" id="MEJ2861561.1"/>
    </source>
</evidence>
<name>A0ABU8M3B5_9PSEU</name>
<dbReference type="Proteomes" id="UP001369736">
    <property type="component" value="Unassembled WGS sequence"/>
</dbReference>
<dbReference type="Pfam" id="PF02470">
    <property type="entry name" value="MlaD"/>
    <property type="match status" value="1"/>
</dbReference>
<feature type="region of interest" description="Disordered" evidence="1">
    <location>
        <begin position="420"/>
        <end position="454"/>
    </location>
</feature>
<accession>A0ABU8M3B5</accession>
<organism evidence="3 4">
    <name type="scientific">Actinomycetospora flava</name>
    <dbReference type="NCBI Taxonomy" id="3129232"/>
    <lineage>
        <taxon>Bacteria</taxon>
        <taxon>Bacillati</taxon>
        <taxon>Actinomycetota</taxon>
        <taxon>Actinomycetes</taxon>
        <taxon>Pseudonocardiales</taxon>
        <taxon>Pseudonocardiaceae</taxon>
        <taxon>Actinomycetospora</taxon>
    </lineage>
</organism>
<proteinExistence type="predicted"/>
<evidence type="ECO:0000313" key="4">
    <source>
        <dbReference type="Proteomes" id="UP001369736"/>
    </source>
</evidence>
<evidence type="ECO:0000256" key="1">
    <source>
        <dbReference type="SAM" id="MobiDB-lite"/>
    </source>
</evidence>
<reference evidence="3 4" key="1">
    <citation type="submission" date="2024-03" db="EMBL/GenBank/DDBJ databases">
        <title>Actinomycetospora sp. OC33-EN07, a novel actinomycete isolated from wild orchid (Aerides multiflora).</title>
        <authorList>
            <person name="Suriyachadkun C."/>
        </authorList>
    </citation>
    <scope>NUCLEOTIDE SEQUENCE [LARGE SCALE GENOMIC DNA]</scope>
    <source>
        <strain evidence="3 4">OC33-EN07</strain>
    </source>
</reference>
<comment type="caution">
    <text evidence="3">The sequence shown here is derived from an EMBL/GenBank/DDBJ whole genome shotgun (WGS) entry which is preliminary data.</text>
</comment>
<evidence type="ECO:0000259" key="2">
    <source>
        <dbReference type="Pfam" id="PF02470"/>
    </source>
</evidence>
<dbReference type="PANTHER" id="PTHR33371">
    <property type="entry name" value="INTERMEMBRANE PHOSPHOLIPID TRANSPORT SYSTEM BINDING PROTEIN MLAD-RELATED"/>
    <property type="match status" value="1"/>
</dbReference>
<dbReference type="InterPro" id="IPR003399">
    <property type="entry name" value="Mce/MlaD"/>
</dbReference>
<dbReference type="InterPro" id="IPR052336">
    <property type="entry name" value="MlaD_Phospholipid_Transporter"/>
</dbReference>
<protein>
    <submittedName>
        <fullName evidence="3">MlaD family protein</fullName>
    </submittedName>
</protein>
<dbReference type="RefSeq" id="WP_337702354.1">
    <property type="nucleotide sequence ID" value="NZ_JBBEGM010000003.1"/>
</dbReference>
<keyword evidence="4" id="KW-1185">Reference proteome</keyword>
<dbReference type="PANTHER" id="PTHR33371:SF4">
    <property type="entry name" value="INTERMEMBRANE PHOSPHOLIPID TRANSPORT SYSTEM BINDING PROTEIN MLAD"/>
    <property type="match status" value="1"/>
</dbReference>
<sequence length="454" mass="46840">MKPTPVRAGLLLVVVVVAVFGLVFAKTSLVTTLRPGDELVLETARDYKLEADRSEVKIAGTPVGVVADVEQIGPGRVDITLKLDPGAAEKLGTAPRADIRPTTVLGGTYYVALVAGGGPGEPAGGRIPTERTTTPVELDAVLAAIPPDAQRSLQRTFGLLDDTLRPGREPIRDLLATAPRTLVPAGQVLDALRGERPDTDLAALVTDFDSTARVLSARDGQLAEVVESFGATANVLARESRPVADTVATMPETLRAVHRGAGDLSGTLDRIPPTAEDIHPAVRELDPLLADLDPALVDTRALLAQLRPALDDARPLVEDLVPTTRTGSRVLDDVADPVFGRVNGPILGALNAPFEGQGPKYPGGGGTGQPLYAELGYALTNLNGTIKTYDGNAGMISFQPGLGTASLLNAPGGLDGLLERLSREGGPPLLPGGAEGGGDRGGPSPLGLPLGGGR</sequence>